<dbReference type="AlphaFoldDB" id="A0A6A3G1S8"/>
<evidence type="ECO:0000313" key="3">
    <source>
        <dbReference type="Proteomes" id="UP000429607"/>
    </source>
</evidence>
<reference evidence="2 3" key="1">
    <citation type="submission" date="2018-09" db="EMBL/GenBank/DDBJ databases">
        <title>Genomic investigation of the strawberry pathogen Phytophthora fragariae indicates pathogenicity is determined by transcriptional variation in three key races.</title>
        <authorList>
            <person name="Adams T.M."/>
            <person name="Armitage A.D."/>
            <person name="Sobczyk M.K."/>
            <person name="Bates H.J."/>
            <person name="Dunwell J.M."/>
            <person name="Nellist C.F."/>
            <person name="Harrison R.J."/>
        </authorList>
    </citation>
    <scope>NUCLEOTIDE SEQUENCE [LARGE SCALE GENOMIC DNA]</scope>
    <source>
        <strain evidence="2 3">SCRP249</strain>
    </source>
</reference>
<name>A0A6A3G1S8_9STRA</name>
<gene>
    <name evidence="2" type="ORF">PR001_g33753</name>
</gene>
<evidence type="ECO:0000256" key="1">
    <source>
        <dbReference type="SAM" id="Phobius"/>
    </source>
</evidence>
<evidence type="ECO:0000313" key="2">
    <source>
        <dbReference type="EMBL" id="KAE8951362.1"/>
    </source>
</evidence>
<keyword evidence="1" id="KW-0472">Membrane</keyword>
<feature type="non-terminal residue" evidence="2">
    <location>
        <position position="38"/>
    </location>
</feature>
<organism evidence="2 3">
    <name type="scientific">Phytophthora rubi</name>
    <dbReference type="NCBI Taxonomy" id="129364"/>
    <lineage>
        <taxon>Eukaryota</taxon>
        <taxon>Sar</taxon>
        <taxon>Stramenopiles</taxon>
        <taxon>Oomycota</taxon>
        <taxon>Peronosporomycetes</taxon>
        <taxon>Peronosporales</taxon>
        <taxon>Peronosporaceae</taxon>
        <taxon>Phytophthora</taxon>
    </lineage>
</organism>
<protein>
    <submittedName>
        <fullName evidence="2">Uncharacterized protein</fullName>
    </submittedName>
</protein>
<keyword evidence="1" id="KW-0812">Transmembrane</keyword>
<dbReference type="Proteomes" id="UP000429607">
    <property type="component" value="Unassembled WGS sequence"/>
</dbReference>
<keyword evidence="1" id="KW-1133">Transmembrane helix</keyword>
<feature type="transmembrane region" description="Helical" evidence="1">
    <location>
        <begin position="14"/>
        <end position="31"/>
    </location>
</feature>
<proteinExistence type="predicted"/>
<comment type="caution">
    <text evidence="2">The sequence shown here is derived from an EMBL/GenBank/DDBJ whole genome shotgun (WGS) entry which is preliminary data.</text>
</comment>
<accession>A0A6A3G1S8</accession>
<sequence length="38" mass="4401">MAEYRGGVDTTKYIVPRVVMIVILEVLAIVFRDHFSDF</sequence>
<dbReference type="EMBL" id="QXFV01012814">
    <property type="protein sequence ID" value="KAE8951362.1"/>
    <property type="molecule type" value="Genomic_DNA"/>
</dbReference>